<evidence type="ECO:0000256" key="1">
    <source>
        <dbReference type="SAM" id="MobiDB-lite"/>
    </source>
</evidence>
<sequence length="276" mass="32151">MEKGALAVVKQKQRSYHHPPPPESYHNPSPPGNRPCPWLAICHGREVQRLTFYDISEDRHHTKIIPNLHDKLILVPLSREWLFVEDQDSDDCSLWNPTSLEKIRLLPLEDLACSSCFLSSSPSDPQSYVLVIDVQKDVIGYCKPCEDTFKKHNVEPSISCATIQRVKFLDVEVSRIDINWSNPGCIPAYRDYLISSSKDLSIVNYRFTIFWMNFREGTWEELKDISFYLVKKNAIYFVQHDDQHIHTHHLENQSISKASPYLNIDYCSFDLQWIIL</sequence>
<comment type="caution">
    <text evidence="3">The sequence shown here is derived from an EMBL/GenBank/DDBJ whole genome shotgun (WGS) entry which is preliminary data.</text>
</comment>
<feature type="compositionally biased region" description="Pro residues" evidence="1">
    <location>
        <begin position="18"/>
        <end position="31"/>
    </location>
</feature>
<feature type="domain" description="KIB1-4 beta-propeller" evidence="2">
    <location>
        <begin position="52"/>
        <end position="234"/>
    </location>
</feature>
<reference evidence="3 4" key="1">
    <citation type="submission" date="2024-11" db="EMBL/GenBank/DDBJ databases">
        <title>Chromosome-level genome assembly of Eucalyptus globulus Labill. provides insights into its genome evolution.</title>
        <authorList>
            <person name="Li X."/>
        </authorList>
    </citation>
    <scope>NUCLEOTIDE SEQUENCE [LARGE SCALE GENOMIC DNA]</scope>
    <source>
        <strain evidence="3">CL2024</strain>
        <tissue evidence="3">Fresh tender leaves</tissue>
    </source>
</reference>
<dbReference type="EMBL" id="JBJKBG010000004">
    <property type="protein sequence ID" value="KAL3743585.1"/>
    <property type="molecule type" value="Genomic_DNA"/>
</dbReference>
<dbReference type="PANTHER" id="PTHR40891">
    <property type="entry name" value="DUF295 DOMAIN-CONTAINING PROTEIN"/>
    <property type="match status" value="1"/>
</dbReference>
<dbReference type="Pfam" id="PF03478">
    <property type="entry name" value="Beta-prop_KIB1-4"/>
    <property type="match status" value="1"/>
</dbReference>
<dbReference type="Proteomes" id="UP001634007">
    <property type="component" value="Unassembled WGS sequence"/>
</dbReference>
<accession>A0ABD3KV03</accession>
<evidence type="ECO:0000313" key="4">
    <source>
        <dbReference type="Proteomes" id="UP001634007"/>
    </source>
</evidence>
<proteinExistence type="predicted"/>
<evidence type="ECO:0000259" key="2">
    <source>
        <dbReference type="Pfam" id="PF03478"/>
    </source>
</evidence>
<protein>
    <recommendedName>
        <fullName evidence="2">KIB1-4 beta-propeller domain-containing protein</fullName>
    </recommendedName>
</protein>
<dbReference type="InterPro" id="IPR005174">
    <property type="entry name" value="KIB1-4_b-propeller"/>
</dbReference>
<keyword evidence="4" id="KW-1185">Reference proteome</keyword>
<dbReference type="AlphaFoldDB" id="A0ABD3KV03"/>
<gene>
    <name evidence="3" type="ORF">ACJRO7_018803</name>
</gene>
<feature type="region of interest" description="Disordered" evidence="1">
    <location>
        <begin position="9"/>
        <end position="31"/>
    </location>
</feature>
<dbReference type="PANTHER" id="PTHR40891:SF1">
    <property type="entry name" value="DUF295 DOMAIN-CONTAINING PROTEIN"/>
    <property type="match status" value="1"/>
</dbReference>
<organism evidence="3 4">
    <name type="scientific">Eucalyptus globulus</name>
    <name type="common">Tasmanian blue gum</name>
    <dbReference type="NCBI Taxonomy" id="34317"/>
    <lineage>
        <taxon>Eukaryota</taxon>
        <taxon>Viridiplantae</taxon>
        <taxon>Streptophyta</taxon>
        <taxon>Embryophyta</taxon>
        <taxon>Tracheophyta</taxon>
        <taxon>Spermatophyta</taxon>
        <taxon>Magnoliopsida</taxon>
        <taxon>eudicotyledons</taxon>
        <taxon>Gunneridae</taxon>
        <taxon>Pentapetalae</taxon>
        <taxon>rosids</taxon>
        <taxon>malvids</taxon>
        <taxon>Myrtales</taxon>
        <taxon>Myrtaceae</taxon>
        <taxon>Myrtoideae</taxon>
        <taxon>Eucalypteae</taxon>
        <taxon>Eucalyptus</taxon>
    </lineage>
</organism>
<evidence type="ECO:0000313" key="3">
    <source>
        <dbReference type="EMBL" id="KAL3743585.1"/>
    </source>
</evidence>
<name>A0ABD3KV03_EUCGL</name>